<evidence type="ECO:0008006" key="4">
    <source>
        <dbReference type="Google" id="ProtNLM"/>
    </source>
</evidence>
<evidence type="ECO:0000313" key="2">
    <source>
        <dbReference type="EMBL" id="KAH8021398.1"/>
    </source>
</evidence>
<reference evidence="2" key="2">
    <citation type="submission" date="2021-09" db="EMBL/GenBank/DDBJ databases">
        <authorList>
            <person name="Jia N."/>
            <person name="Wang J."/>
            <person name="Shi W."/>
            <person name="Du L."/>
            <person name="Sun Y."/>
            <person name="Zhan W."/>
            <person name="Jiang J."/>
            <person name="Wang Q."/>
            <person name="Zhang B."/>
            <person name="Ji P."/>
            <person name="Sakyi L.B."/>
            <person name="Cui X."/>
            <person name="Yuan T."/>
            <person name="Jiang B."/>
            <person name="Yang W."/>
            <person name="Lam T.T.-Y."/>
            <person name="Chang Q."/>
            <person name="Ding S."/>
            <person name="Wang X."/>
            <person name="Zhu J."/>
            <person name="Ruan X."/>
            <person name="Zhao L."/>
            <person name="Wei J."/>
            <person name="Que T."/>
            <person name="Du C."/>
            <person name="Cheng J."/>
            <person name="Dai P."/>
            <person name="Han X."/>
            <person name="Huang E."/>
            <person name="Gao Y."/>
            <person name="Liu J."/>
            <person name="Shao H."/>
            <person name="Ye R."/>
            <person name="Li L."/>
            <person name="Wei W."/>
            <person name="Wang X."/>
            <person name="Wang C."/>
            <person name="Huo Q."/>
            <person name="Li W."/>
            <person name="Guo W."/>
            <person name="Chen H."/>
            <person name="Chen S."/>
            <person name="Zhou L."/>
            <person name="Zhou L."/>
            <person name="Ni X."/>
            <person name="Tian J."/>
            <person name="Zhou Y."/>
            <person name="Sheng Y."/>
            <person name="Liu T."/>
            <person name="Pan Y."/>
            <person name="Xia L."/>
            <person name="Li J."/>
            <person name="Zhao F."/>
            <person name="Cao W."/>
        </authorList>
    </citation>
    <scope>NUCLEOTIDE SEQUENCE</scope>
    <source>
        <strain evidence="2">Rmic-2018</strain>
        <tissue evidence="2">Larvae</tissue>
    </source>
</reference>
<protein>
    <recommendedName>
        <fullName evidence="4">Secreted protein</fullName>
    </recommendedName>
</protein>
<evidence type="ECO:0000256" key="1">
    <source>
        <dbReference type="SAM" id="SignalP"/>
    </source>
</evidence>
<accession>A0A9J6DHI0</accession>
<feature type="chain" id="PRO_5039930863" description="Secreted protein" evidence="1">
    <location>
        <begin position="21"/>
        <end position="175"/>
    </location>
</feature>
<gene>
    <name evidence="2" type="ORF">HPB51_015578</name>
</gene>
<sequence>MVLFITLLVVIATLLVNVQIGRVLVGDLDALDKCPHPCRYRSSRPLSSLPDVSDLAMSRCLGLAAAGHTQCCTVTWPSGDCLWRLALKRVCVWNVGACCARWLHPEQPPSKHVEVSVLFSGRPHHELPNRCPAAPVASAFSGDATFSCETHVDNASSSLLARRSLLGSRTSSLAV</sequence>
<keyword evidence="3" id="KW-1185">Reference proteome</keyword>
<dbReference type="Proteomes" id="UP000821866">
    <property type="component" value="Chromosome 7"/>
</dbReference>
<name>A0A9J6DHI0_RHIMP</name>
<dbReference type="EMBL" id="JABSTU010000009">
    <property type="protein sequence ID" value="KAH8021398.1"/>
    <property type="molecule type" value="Genomic_DNA"/>
</dbReference>
<proteinExistence type="predicted"/>
<evidence type="ECO:0000313" key="3">
    <source>
        <dbReference type="Proteomes" id="UP000821866"/>
    </source>
</evidence>
<organism evidence="2 3">
    <name type="scientific">Rhipicephalus microplus</name>
    <name type="common">Cattle tick</name>
    <name type="synonym">Boophilus microplus</name>
    <dbReference type="NCBI Taxonomy" id="6941"/>
    <lineage>
        <taxon>Eukaryota</taxon>
        <taxon>Metazoa</taxon>
        <taxon>Ecdysozoa</taxon>
        <taxon>Arthropoda</taxon>
        <taxon>Chelicerata</taxon>
        <taxon>Arachnida</taxon>
        <taxon>Acari</taxon>
        <taxon>Parasitiformes</taxon>
        <taxon>Ixodida</taxon>
        <taxon>Ixodoidea</taxon>
        <taxon>Ixodidae</taxon>
        <taxon>Rhipicephalinae</taxon>
        <taxon>Rhipicephalus</taxon>
        <taxon>Boophilus</taxon>
    </lineage>
</organism>
<comment type="caution">
    <text evidence="2">The sequence shown here is derived from an EMBL/GenBank/DDBJ whole genome shotgun (WGS) entry which is preliminary data.</text>
</comment>
<reference evidence="2" key="1">
    <citation type="journal article" date="2020" name="Cell">
        <title>Large-Scale Comparative Analyses of Tick Genomes Elucidate Their Genetic Diversity and Vector Capacities.</title>
        <authorList>
            <consortium name="Tick Genome and Microbiome Consortium (TIGMIC)"/>
            <person name="Jia N."/>
            <person name="Wang J."/>
            <person name="Shi W."/>
            <person name="Du L."/>
            <person name="Sun Y."/>
            <person name="Zhan W."/>
            <person name="Jiang J.F."/>
            <person name="Wang Q."/>
            <person name="Zhang B."/>
            <person name="Ji P."/>
            <person name="Bell-Sakyi L."/>
            <person name="Cui X.M."/>
            <person name="Yuan T.T."/>
            <person name="Jiang B.G."/>
            <person name="Yang W.F."/>
            <person name="Lam T.T."/>
            <person name="Chang Q.C."/>
            <person name="Ding S.J."/>
            <person name="Wang X.J."/>
            <person name="Zhu J.G."/>
            <person name="Ruan X.D."/>
            <person name="Zhao L."/>
            <person name="Wei J.T."/>
            <person name="Ye R.Z."/>
            <person name="Que T.C."/>
            <person name="Du C.H."/>
            <person name="Zhou Y.H."/>
            <person name="Cheng J.X."/>
            <person name="Dai P.F."/>
            <person name="Guo W.B."/>
            <person name="Han X.H."/>
            <person name="Huang E.J."/>
            <person name="Li L.F."/>
            <person name="Wei W."/>
            <person name="Gao Y.C."/>
            <person name="Liu J.Z."/>
            <person name="Shao H.Z."/>
            <person name="Wang X."/>
            <person name="Wang C.C."/>
            <person name="Yang T.C."/>
            <person name="Huo Q.B."/>
            <person name="Li W."/>
            <person name="Chen H.Y."/>
            <person name="Chen S.E."/>
            <person name="Zhou L.G."/>
            <person name="Ni X.B."/>
            <person name="Tian J.H."/>
            <person name="Sheng Y."/>
            <person name="Liu T."/>
            <person name="Pan Y.S."/>
            <person name="Xia L.Y."/>
            <person name="Li J."/>
            <person name="Zhao F."/>
            <person name="Cao W.C."/>
        </authorList>
    </citation>
    <scope>NUCLEOTIDE SEQUENCE</scope>
    <source>
        <strain evidence="2">Rmic-2018</strain>
    </source>
</reference>
<keyword evidence="1" id="KW-0732">Signal</keyword>
<feature type="signal peptide" evidence="1">
    <location>
        <begin position="1"/>
        <end position="20"/>
    </location>
</feature>
<dbReference type="AlphaFoldDB" id="A0A9J6DHI0"/>